<evidence type="ECO:0000313" key="3">
    <source>
        <dbReference type="EMBL" id="POW12261.1"/>
    </source>
</evidence>
<dbReference type="Proteomes" id="UP000239156">
    <property type="component" value="Unassembled WGS sequence"/>
</dbReference>
<dbReference type="EMBL" id="PKSL01000032">
    <property type="protein sequence ID" value="POW12261.1"/>
    <property type="molecule type" value="Genomic_DNA"/>
</dbReference>
<dbReference type="VEuPathDB" id="FungiDB:PSHT_13686"/>
<comment type="caution">
    <text evidence="3">The sequence shown here is derived from an EMBL/GenBank/DDBJ whole genome shotgun (WGS) entry which is preliminary data.</text>
</comment>
<evidence type="ECO:0000259" key="2">
    <source>
        <dbReference type="SMART" id="SM00672"/>
    </source>
</evidence>
<sequence>MARHFLIIPPRPHTLLTCVIFLSTLGLLFYLPWIKIRARTCIPAFRRPAPPIFFNTENGLLVFASPILNDTHVKHPIESLIINAQTEWDRVTRRQSKTLAMAVREYQRRNHQRLPPRGFEKWWQFVVDNKVGLVDEYDQISKDLEPFWAIEPARLRKLVHNLQTKLNDRRLIFEVDSEGRVNRTGAFGNTGRAKDLSALMESYQKYSRKATKPFTMVIGADDQAEIKTTWRERSRLLELAKRQEFIDEEEDLQLSETHSAYDDCPPHSSPRSLGNGYSSFVFDHLKSMDICSSLEQVPIHGSLVNRHSTAFQPITPLFSFSKTCLDSDIRVTPMEQYQATYGNVYEWNDPRRIAKSFWRGSTTGVSGSKAIAYLKRKLIRAVFNGVNAFLSSLSTNEKNQTLHSNENPSWKDSHRLRLHQLTRPIKGHKQLIDGTQIDLAKANAAWFDVEFVGTPIQCEPPVCQQLEQMIKFQEWVDDDKANLFKYALDVDGNGWSGRFHKLLSSNRVIIKNTIFPEWYADRIQPWFHYVPVKTDYSDLHDIIHFLKTHDDLAAQIAQNGRDYSRRYWRPQDMAAYMFRLSLEWSRLYNREICDRSKKGTCESLDFDLKLL</sequence>
<feature type="domain" description="Glycosyl transferase CAP10" evidence="2">
    <location>
        <begin position="284"/>
        <end position="591"/>
    </location>
</feature>
<dbReference type="PANTHER" id="PTHR12203">
    <property type="entry name" value="KDEL LYS-ASP-GLU-LEU CONTAINING - RELATED"/>
    <property type="match status" value="1"/>
</dbReference>
<dbReference type="InterPro" id="IPR006598">
    <property type="entry name" value="CAP10"/>
</dbReference>
<evidence type="ECO:0000313" key="4">
    <source>
        <dbReference type="Proteomes" id="UP000239156"/>
    </source>
</evidence>
<accession>A0A2S4VRX9</accession>
<dbReference type="InterPro" id="IPR051091">
    <property type="entry name" value="O-Glucosyltr/Glycosyltrsf_90"/>
</dbReference>
<proteinExistence type="predicted"/>
<organism evidence="3 4">
    <name type="scientific">Puccinia striiformis</name>
    <dbReference type="NCBI Taxonomy" id="27350"/>
    <lineage>
        <taxon>Eukaryota</taxon>
        <taxon>Fungi</taxon>
        <taxon>Dikarya</taxon>
        <taxon>Basidiomycota</taxon>
        <taxon>Pucciniomycotina</taxon>
        <taxon>Pucciniomycetes</taxon>
        <taxon>Pucciniales</taxon>
        <taxon>Pucciniaceae</taxon>
        <taxon>Puccinia</taxon>
    </lineage>
</organism>
<dbReference type="PANTHER" id="PTHR12203:SF118">
    <property type="entry name" value="BETA-1,2-XYLOSYLTRANSFERASE 1"/>
    <property type="match status" value="1"/>
</dbReference>
<keyword evidence="1" id="KW-0472">Membrane</keyword>
<dbReference type="AlphaFoldDB" id="A0A2S4VRX9"/>
<feature type="transmembrane region" description="Helical" evidence="1">
    <location>
        <begin position="12"/>
        <end position="33"/>
    </location>
</feature>
<dbReference type="Pfam" id="PF05686">
    <property type="entry name" value="Glyco_transf_90"/>
    <property type="match status" value="1"/>
</dbReference>
<reference evidence="3" key="1">
    <citation type="submission" date="2017-12" db="EMBL/GenBank/DDBJ databases">
        <title>Gene loss provides genomic basis for host adaptation in cereal stripe rust fungi.</title>
        <authorList>
            <person name="Xia C."/>
        </authorList>
    </citation>
    <scope>NUCLEOTIDE SEQUENCE [LARGE SCALE GENOMIC DNA]</scope>
    <source>
        <strain evidence="3">93-210</strain>
    </source>
</reference>
<protein>
    <recommendedName>
        <fullName evidence="2">Glycosyl transferase CAP10 domain-containing protein</fullName>
    </recommendedName>
</protein>
<evidence type="ECO:0000256" key="1">
    <source>
        <dbReference type="SAM" id="Phobius"/>
    </source>
</evidence>
<keyword evidence="1" id="KW-0812">Transmembrane</keyword>
<keyword evidence="4" id="KW-1185">Reference proteome</keyword>
<gene>
    <name evidence="3" type="ORF">PSTT_04555</name>
</gene>
<keyword evidence="1" id="KW-1133">Transmembrane helix</keyword>
<dbReference type="VEuPathDB" id="FungiDB:PSTT_04555"/>
<name>A0A2S4VRX9_9BASI</name>
<dbReference type="SMART" id="SM00672">
    <property type="entry name" value="CAP10"/>
    <property type="match status" value="1"/>
</dbReference>